<comment type="caution">
    <text evidence="2">The sequence shown here is derived from an EMBL/GenBank/DDBJ whole genome shotgun (WGS) entry which is preliminary data.</text>
</comment>
<keyword evidence="3" id="KW-1185">Reference proteome</keyword>
<sequence>MMILGKICRESLILKLNKSLLVYKTLNRTIKISTRDQYLSSNNKLNDRTLINSINSEIIKNNIEQKNNTSNIVFYISSAIIAAIISFNTYKVFYMHEGVFVPYIISRSSIDRSSDFHYLEDQIQYQLLQKLSNNGLILQYFRLPLFLTNLQKYQVYQIEKNYSIKGFEITPSKSQHLPKIRRITKPVKFNDLLNPLSAPDIPRVEPDEKEYNFQITGQFTINEIGSIKFKGFLQNEHHNMIFFTNCELTIPSKNVKQTLFN</sequence>
<dbReference type="Proteomes" id="UP000769528">
    <property type="component" value="Unassembled WGS sequence"/>
</dbReference>
<name>A0A9P8P7S0_9ASCO</name>
<evidence type="ECO:0000313" key="3">
    <source>
        <dbReference type="Proteomes" id="UP000769528"/>
    </source>
</evidence>
<reference evidence="2" key="1">
    <citation type="journal article" date="2021" name="Open Biol.">
        <title>Shared evolutionary footprints suggest mitochondrial oxidative damage underlies multiple complex I losses in fungi.</title>
        <authorList>
            <person name="Schikora-Tamarit M.A."/>
            <person name="Marcet-Houben M."/>
            <person name="Nosek J."/>
            <person name="Gabaldon T."/>
        </authorList>
    </citation>
    <scope>NUCLEOTIDE SEQUENCE</scope>
    <source>
        <strain evidence="2">CBS6341</strain>
    </source>
</reference>
<keyword evidence="1" id="KW-1133">Transmembrane helix</keyword>
<organism evidence="2 3">
    <name type="scientific">Wickerhamomyces mucosus</name>
    <dbReference type="NCBI Taxonomy" id="1378264"/>
    <lineage>
        <taxon>Eukaryota</taxon>
        <taxon>Fungi</taxon>
        <taxon>Dikarya</taxon>
        <taxon>Ascomycota</taxon>
        <taxon>Saccharomycotina</taxon>
        <taxon>Saccharomycetes</taxon>
        <taxon>Phaffomycetales</taxon>
        <taxon>Wickerhamomycetaceae</taxon>
        <taxon>Wickerhamomyces</taxon>
    </lineage>
</organism>
<gene>
    <name evidence="2" type="ORF">WICMUC_005455</name>
</gene>
<accession>A0A9P8P7S0</accession>
<proteinExistence type="predicted"/>
<dbReference type="OrthoDB" id="3980115at2759"/>
<reference evidence="2" key="2">
    <citation type="submission" date="2021-01" db="EMBL/GenBank/DDBJ databases">
        <authorList>
            <person name="Schikora-Tamarit M.A."/>
        </authorList>
    </citation>
    <scope>NUCLEOTIDE SEQUENCE</scope>
    <source>
        <strain evidence="2">CBS6341</strain>
    </source>
</reference>
<protein>
    <submittedName>
        <fullName evidence="2">Uncharacterized protein</fullName>
    </submittedName>
</protein>
<keyword evidence="1" id="KW-0812">Transmembrane</keyword>
<dbReference type="AlphaFoldDB" id="A0A9P8P7S0"/>
<keyword evidence="1" id="KW-0472">Membrane</keyword>
<evidence type="ECO:0000313" key="2">
    <source>
        <dbReference type="EMBL" id="KAH3667108.1"/>
    </source>
</evidence>
<evidence type="ECO:0000256" key="1">
    <source>
        <dbReference type="SAM" id="Phobius"/>
    </source>
</evidence>
<dbReference type="EMBL" id="JAEUBF010001392">
    <property type="protein sequence ID" value="KAH3667108.1"/>
    <property type="molecule type" value="Genomic_DNA"/>
</dbReference>
<feature type="transmembrane region" description="Helical" evidence="1">
    <location>
        <begin position="72"/>
        <end position="90"/>
    </location>
</feature>